<protein>
    <recommendedName>
        <fullName evidence="7">Cytosine-specific methyltransferase</fullName>
        <ecNumber evidence="7">2.1.1.37</ecNumber>
    </recommendedName>
</protein>
<reference evidence="8 9" key="1">
    <citation type="submission" date="2009-02" db="EMBL/GenBank/DDBJ databases">
        <title>Genome sequence of Bacillus cereus 03BB102.</title>
        <authorList>
            <person name="Dodson R.J."/>
            <person name="Jackson P."/>
            <person name="Munk A.C."/>
            <person name="Brettin T."/>
            <person name="Bruce D."/>
            <person name="Detter C."/>
            <person name="Tapia R."/>
            <person name="Han C."/>
            <person name="Sutton G."/>
            <person name="Sims D."/>
        </authorList>
    </citation>
    <scope>NUCLEOTIDE SEQUENCE [LARGE SCALE GENOMIC DNA]</scope>
    <source>
        <strain evidence="8 9">03BB102</strain>
    </source>
</reference>
<dbReference type="CDD" id="cd00315">
    <property type="entry name" value="Cyt_C5_DNA_methylase"/>
    <property type="match status" value="1"/>
</dbReference>
<dbReference type="InterPro" id="IPR031303">
    <property type="entry name" value="C5_meth_CS"/>
</dbReference>
<dbReference type="Proteomes" id="UP000002210">
    <property type="component" value="Chromosome"/>
</dbReference>
<dbReference type="GO" id="GO:0032259">
    <property type="term" value="P:methylation"/>
    <property type="evidence" value="ECO:0007669"/>
    <property type="project" value="UniProtKB-KW"/>
</dbReference>
<evidence type="ECO:0000256" key="7">
    <source>
        <dbReference type="RuleBase" id="RU000417"/>
    </source>
</evidence>
<dbReference type="EMBL" id="CP001407">
    <property type="protein sequence ID" value="ACO28383.1"/>
    <property type="molecule type" value="Genomic_DNA"/>
</dbReference>
<keyword evidence="2 5" id="KW-0808">Transferase</keyword>
<evidence type="ECO:0000256" key="1">
    <source>
        <dbReference type="ARBA" id="ARBA00022603"/>
    </source>
</evidence>
<dbReference type="REBASE" id="20585">
    <property type="entry name" value="M.Bce03ORF1903P"/>
</dbReference>
<dbReference type="InterPro" id="IPR001525">
    <property type="entry name" value="C5_MeTfrase"/>
</dbReference>
<dbReference type="NCBIfam" id="TIGR00675">
    <property type="entry name" value="dcm"/>
    <property type="match status" value="1"/>
</dbReference>
<comment type="similarity">
    <text evidence="5 6">Belongs to the class I-like SAM-binding methyltransferase superfamily. C5-methyltransferase family.</text>
</comment>
<dbReference type="AlphaFoldDB" id="A0A158RMF2"/>
<evidence type="ECO:0000256" key="4">
    <source>
        <dbReference type="ARBA" id="ARBA00022747"/>
    </source>
</evidence>
<dbReference type="KEGG" id="bcx:BCA_1903"/>
<comment type="catalytic activity">
    <reaction evidence="7">
        <text>a 2'-deoxycytidine in DNA + S-adenosyl-L-methionine = a 5-methyl-2'-deoxycytidine in DNA + S-adenosyl-L-homocysteine + H(+)</text>
        <dbReference type="Rhea" id="RHEA:13681"/>
        <dbReference type="Rhea" id="RHEA-COMP:11369"/>
        <dbReference type="Rhea" id="RHEA-COMP:11370"/>
        <dbReference type="ChEBI" id="CHEBI:15378"/>
        <dbReference type="ChEBI" id="CHEBI:57856"/>
        <dbReference type="ChEBI" id="CHEBI:59789"/>
        <dbReference type="ChEBI" id="CHEBI:85452"/>
        <dbReference type="ChEBI" id="CHEBI:85454"/>
        <dbReference type="EC" id="2.1.1.37"/>
    </reaction>
</comment>
<dbReference type="Pfam" id="PF00145">
    <property type="entry name" value="DNA_methylase"/>
    <property type="match status" value="2"/>
</dbReference>
<feature type="active site" evidence="5">
    <location>
        <position position="77"/>
    </location>
</feature>
<evidence type="ECO:0000256" key="3">
    <source>
        <dbReference type="ARBA" id="ARBA00022691"/>
    </source>
</evidence>
<accession>A0A158RMF2</accession>
<dbReference type="PROSITE" id="PS51679">
    <property type="entry name" value="SAM_MT_C5"/>
    <property type="match status" value="1"/>
</dbReference>
<dbReference type="PATRIC" id="fig|572264.18.peg.1846"/>
<dbReference type="InterPro" id="IPR050750">
    <property type="entry name" value="C5-MTase"/>
</dbReference>
<dbReference type="GO" id="GO:0009307">
    <property type="term" value="P:DNA restriction-modification system"/>
    <property type="evidence" value="ECO:0007669"/>
    <property type="project" value="UniProtKB-KW"/>
</dbReference>
<proteinExistence type="inferred from homology"/>
<evidence type="ECO:0000256" key="2">
    <source>
        <dbReference type="ARBA" id="ARBA00022679"/>
    </source>
</evidence>
<evidence type="ECO:0000256" key="6">
    <source>
        <dbReference type="RuleBase" id="RU000416"/>
    </source>
</evidence>
<dbReference type="PROSITE" id="PS00094">
    <property type="entry name" value="C5_MTASE_1"/>
    <property type="match status" value="1"/>
</dbReference>
<dbReference type="Gene3D" id="3.90.120.10">
    <property type="entry name" value="DNA Methylase, subunit A, domain 2"/>
    <property type="match status" value="1"/>
</dbReference>
<dbReference type="SUPFAM" id="SSF53335">
    <property type="entry name" value="S-adenosyl-L-methionine-dependent methyltransferases"/>
    <property type="match status" value="1"/>
</dbReference>
<evidence type="ECO:0000313" key="8">
    <source>
        <dbReference type="EMBL" id="ACO28383.1"/>
    </source>
</evidence>
<dbReference type="GO" id="GO:0003886">
    <property type="term" value="F:DNA (cytosine-5-)-methyltransferase activity"/>
    <property type="evidence" value="ECO:0007669"/>
    <property type="project" value="UniProtKB-EC"/>
</dbReference>
<evidence type="ECO:0000313" key="9">
    <source>
        <dbReference type="Proteomes" id="UP000002210"/>
    </source>
</evidence>
<dbReference type="EC" id="2.1.1.37" evidence="7"/>
<evidence type="ECO:0000256" key="5">
    <source>
        <dbReference type="PROSITE-ProRule" id="PRU01016"/>
    </source>
</evidence>
<keyword evidence="1 5" id="KW-0489">Methyltransferase</keyword>
<dbReference type="InterPro" id="IPR029063">
    <property type="entry name" value="SAM-dependent_MTases_sf"/>
</dbReference>
<organism evidence="8 9">
    <name type="scientific">Bacillus cereus (strain 03BB102)</name>
    <dbReference type="NCBI Taxonomy" id="572264"/>
    <lineage>
        <taxon>Bacteria</taxon>
        <taxon>Bacillati</taxon>
        <taxon>Bacillota</taxon>
        <taxon>Bacilli</taxon>
        <taxon>Bacillales</taxon>
        <taxon>Bacillaceae</taxon>
        <taxon>Bacillus</taxon>
        <taxon>Bacillus cereus group</taxon>
    </lineage>
</organism>
<dbReference type="PROSITE" id="PS00095">
    <property type="entry name" value="C5_MTASE_2"/>
    <property type="match status" value="1"/>
</dbReference>
<sequence>MNFIDLFAGIGGFRLGMEQAGHKCLGYVEKDKFARKSYEAIHNTKGEWTAHDITAVTNDDLRLLRGQVDVICGGFPCQAFSIAGKRLGFAETRGTLFFEIARFAKEIQPQYLFLENVKGLLNHDGGNTFRTILSTLDELGYDAEWQVLNSKDFGVPQNRERVFIIGHLRGTCGREVFPIRRKNEGSINIVGYLSEGYKDVNYVLDPKGISKCLLTMGGGNREPKVLLEPFPLTKEENAYCLTTRTHACYLPKNVDRKETTLVKVQEVTKKSDEPKIIQYNLEMPVTVRKYEVDVENLKILLKESKINSGKSIKQIADELEVKKTTVEHWFRSDQCFSIPDADIWFELKKVLNIENTTFDASITEFIEKPNEYEKAGRVYHVDGLAPTLTRTSADEKIIQPVLTPDRAEKRQNGRRIKEPGEPMFTLTAQDRHGVMIIDDTQGFDGVRYYENEAPTIRSQRSGLKVVHVKEATKKGYAEAQIGDSINFSVPNSKTRIGRVGKGVAQTLDTSCNQATIEGKPPYRIRKLTPRECWRLQGFPDWAFDRAREVNSDSQLYKQAGNSVTVNVIHAIAERLV</sequence>
<name>A0A158RMF2_BACC3</name>
<dbReference type="InterPro" id="IPR018117">
    <property type="entry name" value="C5_DNA_meth_AS"/>
</dbReference>
<dbReference type="PANTHER" id="PTHR46098">
    <property type="entry name" value="TRNA (CYTOSINE(38)-C(5))-METHYLTRANSFERASE"/>
    <property type="match status" value="1"/>
</dbReference>
<dbReference type="Gene3D" id="3.40.50.150">
    <property type="entry name" value="Vaccinia Virus protein VP39"/>
    <property type="match status" value="1"/>
</dbReference>
<gene>
    <name evidence="8" type="ordered locus">BCA_1903</name>
</gene>
<dbReference type="PRINTS" id="PR00105">
    <property type="entry name" value="C5METTRFRASE"/>
</dbReference>
<keyword evidence="3 5" id="KW-0949">S-adenosyl-L-methionine</keyword>
<keyword evidence="4" id="KW-0680">Restriction system</keyword>
<dbReference type="PANTHER" id="PTHR46098:SF1">
    <property type="entry name" value="TRNA (CYTOSINE(38)-C(5))-METHYLTRANSFERASE"/>
    <property type="match status" value="1"/>
</dbReference>